<accession>A0ABS7YQ00</accession>
<comment type="caution">
    <text evidence="1">The sequence shown here is derived from an EMBL/GenBank/DDBJ whole genome shotgun (WGS) entry which is preliminary data.</text>
</comment>
<organism evidence="1 2">
    <name type="scientific">Vibrio tritonius</name>
    <dbReference type="NCBI Taxonomy" id="1435069"/>
    <lineage>
        <taxon>Bacteria</taxon>
        <taxon>Pseudomonadati</taxon>
        <taxon>Pseudomonadota</taxon>
        <taxon>Gammaproteobacteria</taxon>
        <taxon>Vibrionales</taxon>
        <taxon>Vibrionaceae</taxon>
        <taxon>Vibrio</taxon>
    </lineage>
</organism>
<dbReference type="EMBL" id="JAIWIU010000118">
    <property type="protein sequence ID" value="MCA2017755.1"/>
    <property type="molecule type" value="Genomic_DNA"/>
</dbReference>
<reference evidence="2" key="1">
    <citation type="submission" date="2023-07" db="EMBL/GenBank/DDBJ databases">
        <title>Molecular identification of indigenous halophilic bacteria isolated from red sea cost, biodegradation of synthetic dyes and assessment of degraded metabolite toxicity.</title>
        <authorList>
            <person name="Chaieb K."/>
            <person name="Altayb H.N."/>
        </authorList>
    </citation>
    <scope>NUCLEOTIDE SEQUENCE [LARGE SCALE GENOMIC DNA]</scope>
    <source>
        <strain evidence="2">K20</strain>
    </source>
</reference>
<sequence length="121" mass="14130">MTNEVQSQDHFYTATNFKGLIACLLPAVEARTETYKIVVYSRNGVVSEQFGDNYEMLNELVTYNGFTKCSNDALDVLTTTDEWNRNLYIEKWAKKELSPELGFQKYKSDKEVYRLFSPLFR</sequence>
<dbReference type="Proteomes" id="UP001199044">
    <property type="component" value="Unassembled WGS sequence"/>
</dbReference>
<evidence type="ECO:0000313" key="1">
    <source>
        <dbReference type="EMBL" id="MCA2017755.1"/>
    </source>
</evidence>
<proteinExistence type="predicted"/>
<gene>
    <name evidence="1" type="ORF">LDJ79_16660</name>
</gene>
<evidence type="ECO:0000313" key="2">
    <source>
        <dbReference type="Proteomes" id="UP001199044"/>
    </source>
</evidence>
<protein>
    <submittedName>
        <fullName evidence="1">Uncharacterized protein</fullName>
    </submittedName>
</protein>
<keyword evidence="2" id="KW-1185">Reference proteome</keyword>
<dbReference type="RefSeq" id="WP_225251402.1">
    <property type="nucleotide sequence ID" value="NZ_CP152308.1"/>
</dbReference>
<name>A0ABS7YQ00_9VIBR</name>